<reference evidence="1" key="1">
    <citation type="submission" date="2020-09" db="EMBL/GenBank/DDBJ databases">
        <title>Genome-Enabled Discovery of Anthraquinone Biosynthesis in Senna tora.</title>
        <authorList>
            <person name="Kang S.-H."/>
            <person name="Pandey R.P."/>
            <person name="Lee C.-M."/>
            <person name="Sim J.-S."/>
            <person name="Jeong J.-T."/>
            <person name="Choi B.-S."/>
            <person name="Jung M."/>
            <person name="Ginzburg D."/>
            <person name="Zhao K."/>
            <person name="Won S.Y."/>
            <person name="Oh T.-J."/>
            <person name="Yu Y."/>
            <person name="Kim N.-H."/>
            <person name="Lee O.R."/>
            <person name="Lee T.-H."/>
            <person name="Bashyal P."/>
            <person name="Kim T.-S."/>
            <person name="Lee W.-H."/>
            <person name="Kawkins C."/>
            <person name="Kim C.-K."/>
            <person name="Kim J.S."/>
            <person name="Ahn B.O."/>
            <person name="Rhee S.Y."/>
            <person name="Sohng J.K."/>
        </authorList>
    </citation>
    <scope>NUCLEOTIDE SEQUENCE</scope>
    <source>
        <tissue evidence="1">Leaf</tissue>
    </source>
</reference>
<dbReference type="Proteomes" id="UP000634136">
    <property type="component" value="Unassembled WGS sequence"/>
</dbReference>
<gene>
    <name evidence="1" type="ORF">G2W53_027345</name>
</gene>
<proteinExistence type="predicted"/>
<accession>A0A834TJ64</accession>
<evidence type="ECO:0000313" key="1">
    <source>
        <dbReference type="EMBL" id="KAF7821890.1"/>
    </source>
</evidence>
<organism evidence="1 2">
    <name type="scientific">Senna tora</name>
    <dbReference type="NCBI Taxonomy" id="362788"/>
    <lineage>
        <taxon>Eukaryota</taxon>
        <taxon>Viridiplantae</taxon>
        <taxon>Streptophyta</taxon>
        <taxon>Embryophyta</taxon>
        <taxon>Tracheophyta</taxon>
        <taxon>Spermatophyta</taxon>
        <taxon>Magnoliopsida</taxon>
        <taxon>eudicotyledons</taxon>
        <taxon>Gunneridae</taxon>
        <taxon>Pentapetalae</taxon>
        <taxon>rosids</taxon>
        <taxon>fabids</taxon>
        <taxon>Fabales</taxon>
        <taxon>Fabaceae</taxon>
        <taxon>Caesalpinioideae</taxon>
        <taxon>Cassia clade</taxon>
        <taxon>Senna</taxon>
    </lineage>
</organism>
<name>A0A834TJ64_9FABA</name>
<evidence type="ECO:0000313" key="2">
    <source>
        <dbReference type="Proteomes" id="UP000634136"/>
    </source>
</evidence>
<sequence>MRRHFLSSQSPLPSTDHRFFSSLLVSRFRSTSPLTSRSYLPPFGSSLSSPSSIDISQSPFFRRFVVAAFFLCCSASPSLHLAVVSRYLQLFIVGHRHFVVVAFFIRRSASLSSYLVAVSRHLEVPYRCCLLSYITVAVFSLKARHSHFVLIIAFFLCWFTSPPSCCRLSPSQVYSGQYIK</sequence>
<dbReference type="EMBL" id="JAAIUW010000008">
    <property type="protein sequence ID" value="KAF7821890.1"/>
    <property type="molecule type" value="Genomic_DNA"/>
</dbReference>
<comment type="caution">
    <text evidence="1">The sequence shown here is derived from an EMBL/GenBank/DDBJ whole genome shotgun (WGS) entry which is preliminary data.</text>
</comment>
<keyword evidence="2" id="KW-1185">Reference proteome</keyword>
<protein>
    <submittedName>
        <fullName evidence="1">Uncharacterized protein</fullName>
    </submittedName>
</protein>
<dbReference type="AlphaFoldDB" id="A0A834TJ64"/>